<evidence type="ECO:0000313" key="2">
    <source>
        <dbReference type="EMBL" id="VAW56244.1"/>
    </source>
</evidence>
<dbReference type="AlphaFoldDB" id="A0A3B0XJP2"/>
<dbReference type="SUPFAM" id="SSF140931">
    <property type="entry name" value="Fic-like"/>
    <property type="match status" value="1"/>
</dbReference>
<name>A0A3B0XJP2_9ZZZZ</name>
<dbReference type="InterPro" id="IPR040198">
    <property type="entry name" value="Fido_containing"/>
</dbReference>
<dbReference type="PROSITE" id="PS51459">
    <property type="entry name" value="FIDO"/>
    <property type="match status" value="1"/>
</dbReference>
<dbReference type="Gene3D" id="1.10.3290.10">
    <property type="entry name" value="Fido-like domain"/>
    <property type="match status" value="1"/>
</dbReference>
<reference evidence="2" key="1">
    <citation type="submission" date="2018-06" db="EMBL/GenBank/DDBJ databases">
        <authorList>
            <person name="Zhirakovskaya E."/>
        </authorList>
    </citation>
    <scope>NUCLEOTIDE SEQUENCE</scope>
</reference>
<evidence type="ECO:0000259" key="1">
    <source>
        <dbReference type="PROSITE" id="PS51459"/>
    </source>
</evidence>
<sequence>MSGSILQLAPFIPSDNALQSALLPDRVMSLSHKSAKLSGQLTAATLHTLEAYMQVINSYYSNLIEGNATRPHEIRAAQRGLYSADVVKRDLQKESLAHMAVQQWIQKQAPSLEQIMSTDFIQQVHQQFYANIPESLWGIKKADGKMAGKVVSIKLVPGKWREQAVEVGLHIPPSAEALPALMQSFCETYQPQHYSGDRRLIAIMAAHHRFAWIHPFLDGNGRVGRLITDAALKAAGLDSYGVWCLSRGLAHKNSDYKARLAAADKTRQGDFDGRGQLTEKGLSEFCGYMLNTAIDQVDYMSDLLNLANLRKRIDAYIQARNDHRVPAMDKEIKPVAGLILHTAFIYGELSRAQALELCAMPERSARRLLSQLKTEGLLSETSSKSPLRWEIPEHAEAWYFPELAPQV</sequence>
<dbReference type="EMBL" id="UOFF01000202">
    <property type="protein sequence ID" value="VAW56244.1"/>
    <property type="molecule type" value="Genomic_DNA"/>
</dbReference>
<dbReference type="InterPro" id="IPR003812">
    <property type="entry name" value="Fido"/>
</dbReference>
<dbReference type="PANTHER" id="PTHR13504">
    <property type="entry name" value="FIDO DOMAIN-CONTAINING PROTEIN DDB_G0283145"/>
    <property type="match status" value="1"/>
</dbReference>
<dbReference type="PANTHER" id="PTHR13504:SF38">
    <property type="entry name" value="FIDO DOMAIN-CONTAINING PROTEIN"/>
    <property type="match status" value="1"/>
</dbReference>
<proteinExistence type="predicted"/>
<dbReference type="InterPro" id="IPR036597">
    <property type="entry name" value="Fido-like_dom_sf"/>
</dbReference>
<protein>
    <recommendedName>
        <fullName evidence="1">Fido domain-containing protein</fullName>
    </recommendedName>
</protein>
<gene>
    <name evidence="2" type="ORF">MNBD_GAMMA07-2772</name>
</gene>
<accession>A0A3B0XJP2</accession>
<dbReference type="Pfam" id="PF02661">
    <property type="entry name" value="Fic"/>
    <property type="match status" value="1"/>
</dbReference>
<organism evidence="2">
    <name type="scientific">hydrothermal vent metagenome</name>
    <dbReference type="NCBI Taxonomy" id="652676"/>
    <lineage>
        <taxon>unclassified sequences</taxon>
        <taxon>metagenomes</taxon>
        <taxon>ecological metagenomes</taxon>
    </lineage>
</organism>
<feature type="domain" description="Fido" evidence="1">
    <location>
        <begin position="116"/>
        <end position="291"/>
    </location>
</feature>